<gene>
    <name evidence="1" type="ORF">JCM19241_5506</name>
</gene>
<name>A0A0B8Q3W4_9VIBR</name>
<dbReference type="STRING" id="1481914.JCM19241_5506"/>
<dbReference type="AlphaFoldDB" id="A0A0B8Q3W4"/>
<comment type="caution">
    <text evidence="1">The sequence shown here is derived from an EMBL/GenBank/DDBJ whole genome shotgun (WGS) entry which is preliminary data.</text>
</comment>
<sequence length="46" mass="5039">MAMLPKSMIDSDDLVEVTVEGWCLELESCMPIILAEGMHIVRSGTS</sequence>
<protein>
    <submittedName>
        <fullName evidence="1">Uncharacterized protein</fullName>
    </submittedName>
</protein>
<dbReference type="Proteomes" id="UP000031666">
    <property type="component" value="Unassembled WGS sequence"/>
</dbReference>
<reference evidence="1 2" key="1">
    <citation type="submission" date="2015-01" db="EMBL/GenBank/DDBJ databases">
        <title>Vibrio sp. C94 JCM 19241 whole genome shotgun sequence.</title>
        <authorList>
            <person name="Sawabe T."/>
            <person name="Meirelles P."/>
            <person name="Feng G."/>
            <person name="Sayaka M."/>
            <person name="Hattori M."/>
            <person name="Ohkuma M."/>
        </authorList>
    </citation>
    <scope>NUCLEOTIDE SEQUENCE [LARGE SCALE GENOMIC DNA]</scope>
    <source>
        <strain evidence="2">JCM 19241</strain>
    </source>
</reference>
<evidence type="ECO:0000313" key="1">
    <source>
        <dbReference type="EMBL" id="GAM74310.1"/>
    </source>
</evidence>
<dbReference type="EMBL" id="BBSC01000002">
    <property type="protein sequence ID" value="GAM74310.1"/>
    <property type="molecule type" value="Genomic_DNA"/>
</dbReference>
<organism evidence="1 2">
    <name type="scientific">Vibrio ishigakensis</name>
    <dbReference type="NCBI Taxonomy" id="1481914"/>
    <lineage>
        <taxon>Bacteria</taxon>
        <taxon>Pseudomonadati</taxon>
        <taxon>Pseudomonadota</taxon>
        <taxon>Gammaproteobacteria</taxon>
        <taxon>Vibrionales</taxon>
        <taxon>Vibrionaceae</taxon>
        <taxon>Vibrio</taxon>
    </lineage>
</organism>
<reference evidence="1 2" key="2">
    <citation type="submission" date="2015-01" db="EMBL/GenBank/DDBJ databases">
        <authorList>
            <consortium name="NBRP consortium"/>
            <person name="Sawabe T."/>
            <person name="Meirelles P."/>
            <person name="Feng G."/>
            <person name="Sayaka M."/>
            <person name="Hattori M."/>
            <person name="Ohkuma M."/>
        </authorList>
    </citation>
    <scope>NUCLEOTIDE SEQUENCE [LARGE SCALE GENOMIC DNA]</scope>
    <source>
        <strain evidence="2">JCM 19241</strain>
    </source>
</reference>
<proteinExistence type="predicted"/>
<accession>A0A0B8Q3W4</accession>
<evidence type="ECO:0000313" key="2">
    <source>
        <dbReference type="Proteomes" id="UP000031666"/>
    </source>
</evidence>